<dbReference type="RefSeq" id="WP_035419571.1">
    <property type="nucleotide sequence ID" value="NZ_JAFBCV010000001.1"/>
</dbReference>
<keyword evidence="2" id="KW-1185">Reference proteome</keyword>
<protein>
    <submittedName>
        <fullName evidence="1">Uncharacterized protein</fullName>
    </submittedName>
</protein>
<evidence type="ECO:0000313" key="2">
    <source>
        <dbReference type="Proteomes" id="UP001179280"/>
    </source>
</evidence>
<dbReference type="EMBL" id="JAFBCV010000001">
    <property type="protein sequence ID" value="MBM7837383.1"/>
    <property type="molecule type" value="Genomic_DNA"/>
</dbReference>
<sequence>MKYLIDHTTKKVHRTSQIGDACNVHTSVSNEREVTENLTKVNEFIEKKQYVRCERCHML</sequence>
<proteinExistence type="predicted"/>
<accession>A0ABS2SPC8</accession>
<organism evidence="1 2">
    <name type="scientific">Shouchella xiaoxiensis</name>
    <dbReference type="NCBI Taxonomy" id="766895"/>
    <lineage>
        <taxon>Bacteria</taxon>
        <taxon>Bacillati</taxon>
        <taxon>Bacillota</taxon>
        <taxon>Bacilli</taxon>
        <taxon>Bacillales</taxon>
        <taxon>Bacillaceae</taxon>
        <taxon>Shouchella</taxon>
    </lineage>
</organism>
<name>A0ABS2SPC8_9BACI</name>
<reference evidence="1" key="1">
    <citation type="submission" date="2021-01" db="EMBL/GenBank/DDBJ databases">
        <title>Genomic Encyclopedia of Type Strains, Phase IV (KMG-IV): sequencing the most valuable type-strain genomes for metagenomic binning, comparative biology and taxonomic classification.</title>
        <authorList>
            <person name="Goeker M."/>
        </authorList>
    </citation>
    <scope>NUCLEOTIDE SEQUENCE</scope>
    <source>
        <strain evidence="1">DSM 21943</strain>
    </source>
</reference>
<comment type="caution">
    <text evidence="1">The sequence shown here is derived from an EMBL/GenBank/DDBJ whole genome shotgun (WGS) entry which is preliminary data.</text>
</comment>
<dbReference type="Proteomes" id="UP001179280">
    <property type="component" value="Unassembled WGS sequence"/>
</dbReference>
<evidence type="ECO:0000313" key="1">
    <source>
        <dbReference type="EMBL" id="MBM7837383.1"/>
    </source>
</evidence>
<gene>
    <name evidence="1" type="ORF">JOC54_000614</name>
</gene>